<accession>A0A915D0S3</accession>
<proteinExistence type="predicted"/>
<feature type="domain" description="Carrier" evidence="1">
    <location>
        <begin position="106"/>
        <end position="146"/>
    </location>
</feature>
<dbReference type="SUPFAM" id="SSF47336">
    <property type="entry name" value="ACP-like"/>
    <property type="match status" value="1"/>
</dbReference>
<reference evidence="3" key="1">
    <citation type="submission" date="2022-11" db="UniProtKB">
        <authorList>
            <consortium name="WormBaseParasite"/>
        </authorList>
    </citation>
    <scope>IDENTIFICATION</scope>
</reference>
<dbReference type="InterPro" id="IPR036736">
    <property type="entry name" value="ACP-like_sf"/>
</dbReference>
<protein>
    <submittedName>
        <fullName evidence="3">Carrier domain-containing protein</fullName>
    </submittedName>
</protein>
<evidence type="ECO:0000259" key="1">
    <source>
        <dbReference type="PROSITE" id="PS50075"/>
    </source>
</evidence>
<dbReference type="AlphaFoldDB" id="A0A915D0S3"/>
<dbReference type="Gene3D" id="1.10.1200.10">
    <property type="entry name" value="ACP-like"/>
    <property type="match status" value="1"/>
</dbReference>
<organism evidence="2 3">
    <name type="scientific">Ditylenchus dipsaci</name>
    <dbReference type="NCBI Taxonomy" id="166011"/>
    <lineage>
        <taxon>Eukaryota</taxon>
        <taxon>Metazoa</taxon>
        <taxon>Ecdysozoa</taxon>
        <taxon>Nematoda</taxon>
        <taxon>Chromadorea</taxon>
        <taxon>Rhabditida</taxon>
        <taxon>Tylenchina</taxon>
        <taxon>Tylenchomorpha</taxon>
        <taxon>Sphaerularioidea</taxon>
        <taxon>Anguinidae</taxon>
        <taxon>Anguininae</taxon>
        <taxon>Ditylenchus</taxon>
    </lineage>
</organism>
<dbReference type="Proteomes" id="UP000887574">
    <property type="component" value="Unplaced"/>
</dbReference>
<evidence type="ECO:0000313" key="2">
    <source>
        <dbReference type="Proteomes" id="UP000887574"/>
    </source>
</evidence>
<dbReference type="PROSITE" id="PS50075">
    <property type="entry name" value="CARRIER"/>
    <property type="match status" value="1"/>
</dbReference>
<sequence>MKQGAPTPEYYSSRLECEQIALIRLNYPESVRLEAVSMFRASAAKLFVRCRSAKALSEFSVQPFKPVLSVCGGIVERNEVSNFGVHKRCLSTTSKMFSTHQTFTFKTVKDRIMLNLCLFDKIDPEKLTFDSDLFNDMGLDSLDFVE</sequence>
<keyword evidence="2" id="KW-1185">Reference proteome</keyword>
<dbReference type="InterPro" id="IPR009081">
    <property type="entry name" value="PP-bd_ACP"/>
</dbReference>
<dbReference type="WBParaSite" id="jg14712">
    <property type="protein sequence ID" value="jg14712"/>
    <property type="gene ID" value="jg14712"/>
</dbReference>
<name>A0A915D0S3_9BILA</name>
<evidence type="ECO:0000313" key="3">
    <source>
        <dbReference type="WBParaSite" id="jg14712"/>
    </source>
</evidence>